<dbReference type="GO" id="GO:0007165">
    <property type="term" value="P:signal transduction"/>
    <property type="evidence" value="ECO:0007669"/>
    <property type="project" value="UniProtKB-KW"/>
</dbReference>
<protein>
    <submittedName>
        <fullName evidence="13">Methyl-accepting chemotaxis protein</fullName>
    </submittedName>
</protein>
<dbReference type="InterPro" id="IPR003660">
    <property type="entry name" value="HAMP_dom"/>
</dbReference>
<dbReference type="FunFam" id="1.10.287.950:FF:000001">
    <property type="entry name" value="Methyl-accepting chemotaxis sensory transducer"/>
    <property type="match status" value="1"/>
</dbReference>
<dbReference type="PROSITE" id="PS50111">
    <property type="entry name" value="CHEMOTAXIS_TRANSDUC_2"/>
    <property type="match status" value="1"/>
</dbReference>
<comment type="similarity">
    <text evidence="7">Belongs to the methyl-accepting chemotaxis (MCP) protein family.</text>
</comment>
<evidence type="ECO:0000256" key="2">
    <source>
        <dbReference type="ARBA" id="ARBA00022475"/>
    </source>
</evidence>
<sequence length="519" mass="57288">MVSIQAWNNTQQIKETLYQGYQTQLASNLDLATSLVNHYQQQEQHLGREQAQQLALAALAELRYQGNEYFWVNDLDLKLLMHPIRPTSIGKDMTQVRDAKGLAHWQAMRDTVKQQGEGAVQYHFLHPQTQVMHAKLSYVKQVKGWNWIIGTGVYIDQIDTQLNSIYFYTLLRLALAFGLFGLVAWLVSRSLAGQMQELDSAIKGLAKGNYQQAIKVSGRNEFSNIGQQLESLRLQTQGLLQDVKHSSDSLLDANKDLASATYTTHSNTQRQFSEIDQIASAMTEMNCTVEEVANNSAETAEASKQALELAGTSLKQQLNTVKSLSALSEQMASAKPAVAELRDCSQNIGSVIDVINAISEQTNLLALNAAIEAARAGEQGRGFAVVADEVRNLASRTQQSTEEIMQTIAQLQQVSLTVETEIVTTTEGLAQQAEQAQQNILQIEKIENMVGNLEQRNQQTAVATEQQRLASDEINQNVLTLRDGSEANAGAAEQGKQVHSHLSGVAEALSIHLKNLRFN</sequence>
<keyword evidence="6 8" id="KW-0807">Transducer</keyword>
<evidence type="ECO:0000256" key="8">
    <source>
        <dbReference type="PROSITE-ProRule" id="PRU00284"/>
    </source>
</evidence>
<comment type="subcellular location">
    <subcellularLocation>
        <location evidence="1">Cell membrane</location>
        <topology evidence="1">Multi-pass membrane protein</topology>
    </subcellularLocation>
</comment>
<dbReference type="PANTHER" id="PTHR32089:SF112">
    <property type="entry name" value="LYSOZYME-LIKE PROTEIN-RELATED"/>
    <property type="match status" value="1"/>
</dbReference>
<evidence type="ECO:0000256" key="4">
    <source>
        <dbReference type="ARBA" id="ARBA00022989"/>
    </source>
</evidence>
<dbReference type="InterPro" id="IPR004090">
    <property type="entry name" value="Chemotax_Me-accpt_rcpt"/>
</dbReference>
<dbReference type="SMART" id="SM01049">
    <property type="entry name" value="Cache_2"/>
    <property type="match status" value="1"/>
</dbReference>
<dbReference type="SUPFAM" id="SSF58104">
    <property type="entry name" value="Methyl-accepting chemotaxis protein (MCP) signaling domain"/>
    <property type="match status" value="1"/>
</dbReference>
<keyword evidence="4 10" id="KW-1133">Transmembrane helix</keyword>
<dbReference type="EMBL" id="BARX01000002">
    <property type="protein sequence ID" value="GAD00448.1"/>
    <property type="molecule type" value="Genomic_DNA"/>
</dbReference>
<evidence type="ECO:0000256" key="10">
    <source>
        <dbReference type="SAM" id="Phobius"/>
    </source>
</evidence>
<name>R9PGT4_AGAAL</name>
<keyword evidence="14" id="KW-1185">Reference proteome</keyword>
<dbReference type="SMART" id="SM00283">
    <property type="entry name" value="MA"/>
    <property type="match status" value="1"/>
</dbReference>
<organism evidence="13 14">
    <name type="scientific">Agarivorans albus MKT 106</name>
    <dbReference type="NCBI Taxonomy" id="1331007"/>
    <lineage>
        <taxon>Bacteria</taxon>
        <taxon>Pseudomonadati</taxon>
        <taxon>Pseudomonadota</taxon>
        <taxon>Gammaproteobacteria</taxon>
        <taxon>Alteromonadales</taxon>
        <taxon>Alteromonadaceae</taxon>
        <taxon>Agarivorans</taxon>
    </lineage>
</organism>
<keyword evidence="5 10" id="KW-0472">Membrane</keyword>
<evidence type="ECO:0000313" key="14">
    <source>
        <dbReference type="Proteomes" id="UP000014461"/>
    </source>
</evidence>
<dbReference type="CDD" id="cd11386">
    <property type="entry name" value="MCP_signal"/>
    <property type="match status" value="1"/>
</dbReference>
<dbReference type="GO" id="GO:0005886">
    <property type="term" value="C:plasma membrane"/>
    <property type="evidence" value="ECO:0007669"/>
    <property type="project" value="UniProtKB-SubCell"/>
</dbReference>
<reference evidence="13" key="1">
    <citation type="journal article" date="2013" name="Genome Announc.">
        <title>Draft Genome Sequence of Agarivorans albus Strain MKT 106T, an Agarolytic Marine Bacterium.</title>
        <authorList>
            <person name="Yasuike M."/>
            <person name="Nakamura Y."/>
            <person name="Kai W."/>
            <person name="Fujiwara A."/>
            <person name="Fukui Y."/>
            <person name="Satomi M."/>
            <person name="Sano M."/>
        </authorList>
    </citation>
    <scope>NUCLEOTIDE SEQUENCE [LARGE SCALE GENOMIC DNA]</scope>
</reference>
<evidence type="ECO:0000256" key="7">
    <source>
        <dbReference type="ARBA" id="ARBA00029447"/>
    </source>
</evidence>
<dbReference type="PANTHER" id="PTHR32089">
    <property type="entry name" value="METHYL-ACCEPTING CHEMOTAXIS PROTEIN MCPB"/>
    <property type="match status" value="1"/>
</dbReference>
<dbReference type="GO" id="GO:0004888">
    <property type="term" value="F:transmembrane signaling receptor activity"/>
    <property type="evidence" value="ECO:0007669"/>
    <property type="project" value="InterPro"/>
</dbReference>
<comment type="caution">
    <text evidence="13">The sequence shown here is derived from an EMBL/GenBank/DDBJ whole genome shotgun (WGS) entry which is preliminary data.</text>
</comment>
<dbReference type="Pfam" id="PF17200">
    <property type="entry name" value="sCache_2"/>
    <property type="match status" value="1"/>
</dbReference>
<dbReference type="PRINTS" id="PR00260">
    <property type="entry name" value="CHEMTRNSDUCR"/>
</dbReference>
<dbReference type="InterPro" id="IPR004089">
    <property type="entry name" value="MCPsignal_dom"/>
</dbReference>
<dbReference type="Gene3D" id="1.10.287.950">
    <property type="entry name" value="Methyl-accepting chemotaxis protein"/>
    <property type="match status" value="1"/>
</dbReference>
<dbReference type="Gene3D" id="3.30.450.20">
    <property type="entry name" value="PAS domain"/>
    <property type="match status" value="1"/>
</dbReference>
<feature type="domain" description="HAMP" evidence="12">
    <location>
        <begin position="189"/>
        <end position="241"/>
    </location>
</feature>
<gene>
    <name evidence="13" type="ORF">AALB_0528</name>
</gene>
<keyword evidence="9" id="KW-0175">Coiled coil</keyword>
<evidence type="ECO:0000256" key="9">
    <source>
        <dbReference type="SAM" id="Coils"/>
    </source>
</evidence>
<evidence type="ECO:0000259" key="12">
    <source>
        <dbReference type="PROSITE" id="PS50885"/>
    </source>
</evidence>
<evidence type="ECO:0000313" key="13">
    <source>
        <dbReference type="EMBL" id="GAD00448.1"/>
    </source>
</evidence>
<dbReference type="Pfam" id="PF00015">
    <property type="entry name" value="MCPsignal"/>
    <property type="match status" value="1"/>
</dbReference>
<keyword evidence="2" id="KW-1003">Cell membrane</keyword>
<evidence type="ECO:0000256" key="6">
    <source>
        <dbReference type="ARBA" id="ARBA00023224"/>
    </source>
</evidence>
<evidence type="ECO:0000256" key="5">
    <source>
        <dbReference type="ARBA" id="ARBA00023136"/>
    </source>
</evidence>
<feature type="domain" description="Methyl-accepting transducer" evidence="11">
    <location>
        <begin position="246"/>
        <end position="482"/>
    </location>
</feature>
<dbReference type="Proteomes" id="UP000014461">
    <property type="component" value="Unassembled WGS sequence"/>
</dbReference>
<evidence type="ECO:0000256" key="3">
    <source>
        <dbReference type="ARBA" id="ARBA00022692"/>
    </source>
</evidence>
<evidence type="ECO:0000256" key="1">
    <source>
        <dbReference type="ARBA" id="ARBA00004651"/>
    </source>
</evidence>
<dbReference type="GO" id="GO:0006935">
    <property type="term" value="P:chemotaxis"/>
    <property type="evidence" value="ECO:0007669"/>
    <property type="project" value="InterPro"/>
</dbReference>
<dbReference type="PROSITE" id="PS50885">
    <property type="entry name" value="HAMP"/>
    <property type="match status" value="1"/>
</dbReference>
<dbReference type="STRING" id="1331007.AALB_0528"/>
<feature type="transmembrane region" description="Helical" evidence="10">
    <location>
        <begin position="165"/>
        <end position="187"/>
    </location>
</feature>
<evidence type="ECO:0000259" key="11">
    <source>
        <dbReference type="PROSITE" id="PS50111"/>
    </source>
</evidence>
<proteinExistence type="inferred from homology"/>
<dbReference type="AlphaFoldDB" id="R9PGT4"/>
<dbReference type="InterPro" id="IPR033480">
    <property type="entry name" value="sCache_2"/>
</dbReference>
<feature type="coiled-coil region" evidence="9">
    <location>
        <begin position="436"/>
        <end position="463"/>
    </location>
</feature>
<accession>R9PGT4</accession>
<keyword evidence="3 10" id="KW-0812">Transmembrane</keyword>